<evidence type="ECO:0000313" key="3">
    <source>
        <dbReference type="Proteomes" id="UP000253303"/>
    </source>
</evidence>
<evidence type="ECO:0000313" key="2">
    <source>
        <dbReference type="EMBL" id="RBQ14100.1"/>
    </source>
</evidence>
<proteinExistence type="predicted"/>
<evidence type="ECO:0000256" key="1">
    <source>
        <dbReference type="SAM" id="SignalP"/>
    </source>
</evidence>
<keyword evidence="3" id="KW-1185">Reference proteome</keyword>
<evidence type="ECO:0008006" key="4">
    <source>
        <dbReference type="Google" id="ProtNLM"/>
    </source>
</evidence>
<comment type="caution">
    <text evidence="2">The sequence shown here is derived from an EMBL/GenBank/DDBJ whole genome shotgun (WGS) entry which is preliminary data.</text>
</comment>
<dbReference type="Proteomes" id="UP000253303">
    <property type="component" value="Unassembled WGS sequence"/>
</dbReference>
<protein>
    <recommendedName>
        <fullName evidence="4">Ig-like domain-containing protein</fullName>
    </recommendedName>
</protein>
<accession>A0A366LKA6</accession>
<dbReference type="RefSeq" id="WP_113986476.1">
    <property type="nucleotide sequence ID" value="NZ_QMEY01000038.1"/>
</dbReference>
<dbReference type="EMBL" id="QMEY01000038">
    <property type="protein sequence ID" value="RBQ14100.1"/>
    <property type="molecule type" value="Genomic_DNA"/>
</dbReference>
<sequence>MDGGLGAPLAALSLACALLVAPEPANAVGIHVVPARVAAGQSITVTLYCPAGAKGGTVDGPTTFGSRRAEFADGKGTVTARIPQDADRAEHQVNGFCDDGESSAREAVVSAFIQVF</sequence>
<organism evidence="2 3">
    <name type="scientific">Spongiactinospora rosea</name>
    <dbReference type="NCBI Taxonomy" id="2248750"/>
    <lineage>
        <taxon>Bacteria</taxon>
        <taxon>Bacillati</taxon>
        <taxon>Actinomycetota</taxon>
        <taxon>Actinomycetes</taxon>
        <taxon>Streptosporangiales</taxon>
        <taxon>Streptosporangiaceae</taxon>
        <taxon>Spongiactinospora</taxon>
    </lineage>
</organism>
<feature type="signal peptide" evidence="1">
    <location>
        <begin position="1"/>
        <end position="27"/>
    </location>
</feature>
<keyword evidence="1" id="KW-0732">Signal</keyword>
<dbReference type="AlphaFoldDB" id="A0A366LKA6"/>
<feature type="chain" id="PRO_5016628859" description="Ig-like domain-containing protein" evidence="1">
    <location>
        <begin position="28"/>
        <end position="116"/>
    </location>
</feature>
<gene>
    <name evidence="2" type="ORF">DP939_42300</name>
</gene>
<name>A0A366LKA6_9ACTN</name>
<reference evidence="2 3" key="1">
    <citation type="submission" date="2018-06" db="EMBL/GenBank/DDBJ databases">
        <title>Sphaerisporangium craniellae sp. nov., isolated from a marine sponge in the South China Sea.</title>
        <authorList>
            <person name="Li L."/>
        </authorList>
    </citation>
    <scope>NUCLEOTIDE SEQUENCE [LARGE SCALE GENOMIC DNA]</scope>
    <source>
        <strain evidence="2 3">LHW63015</strain>
    </source>
</reference>